<reference evidence="2" key="1">
    <citation type="submission" date="2017-06" db="EMBL/GenBank/DDBJ databases">
        <authorList>
            <person name="Varghese N."/>
            <person name="Submissions S."/>
        </authorList>
    </citation>
    <scope>NUCLEOTIDE SEQUENCE [LARGE SCALE GENOMIC DNA]</scope>
    <source>
        <strain evidence="2">DSM 28041</strain>
    </source>
</reference>
<keyword evidence="2" id="KW-1185">Reference proteome</keyword>
<gene>
    <name evidence="1" type="ORF">SAMN06269173_101164</name>
</gene>
<organism evidence="1 2">
    <name type="scientific">Hymenobacter mucosus</name>
    <dbReference type="NCBI Taxonomy" id="1411120"/>
    <lineage>
        <taxon>Bacteria</taxon>
        <taxon>Pseudomonadati</taxon>
        <taxon>Bacteroidota</taxon>
        <taxon>Cytophagia</taxon>
        <taxon>Cytophagales</taxon>
        <taxon>Hymenobacteraceae</taxon>
        <taxon>Hymenobacter</taxon>
    </lineage>
</organism>
<accession>A0A238V667</accession>
<dbReference type="Proteomes" id="UP000198310">
    <property type="component" value="Unassembled WGS sequence"/>
</dbReference>
<dbReference type="AlphaFoldDB" id="A0A238V667"/>
<dbReference type="EMBL" id="FZNS01000001">
    <property type="protein sequence ID" value="SNR29594.1"/>
    <property type="molecule type" value="Genomic_DNA"/>
</dbReference>
<evidence type="ECO:0000313" key="1">
    <source>
        <dbReference type="EMBL" id="SNR29594.1"/>
    </source>
</evidence>
<sequence>MPLSSGLLVYFENTIGRLLEHPDGYAVIRYHAGKRAATDFQSFLLHLGRLLRRRNWYKMLADHRASAPFTEEERQWLSSHWLAVSQANQQEMVAALLLPEDVFARLSMNLIMHDAREGALIYHIFNDETEATTWLRQNQ</sequence>
<dbReference type="RefSeq" id="WP_089331346.1">
    <property type="nucleotide sequence ID" value="NZ_FZNS01000001.1"/>
</dbReference>
<name>A0A238V667_9BACT</name>
<proteinExistence type="predicted"/>
<evidence type="ECO:0000313" key="2">
    <source>
        <dbReference type="Proteomes" id="UP000198310"/>
    </source>
</evidence>
<evidence type="ECO:0008006" key="3">
    <source>
        <dbReference type="Google" id="ProtNLM"/>
    </source>
</evidence>
<protein>
    <recommendedName>
        <fullName evidence="3">SpoIIAA-like</fullName>
    </recommendedName>
</protein>